<accession>A0ABV3F5Y5</accession>
<dbReference type="PANTHER" id="PTHR10869:SF246">
    <property type="entry name" value="TRANSMEMBRANE PROLYL 4-HYDROXYLASE"/>
    <property type="match status" value="1"/>
</dbReference>
<evidence type="ECO:0000256" key="6">
    <source>
        <dbReference type="ARBA" id="ARBA00023004"/>
    </source>
</evidence>
<keyword evidence="3" id="KW-0847">Vitamin C</keyword>
<dbReference type="RefSeq" id="WP_357976738.1">
    <property type="nucleotide sequence ID" value="NZ_JBFAIH010000004.1"/>
</dbReference>
<feature type="domain" description="Fe2OG dioxygenase" evidence="7">
    <location>
        <begin position="165"/>
        <end position="274"/>
    </location>
</feature>
<keyword evidence="5 8" id="KW-0560">Oxidoreductase</keyword>
<dbReference type="SMART" id="SM00702">
    <property type="entry name" value="P4Hc"/>
    <property type="match status" value="1"/>
</dbReference>
<gene>
    <name evidence="8" type="ORF">AB0H72_10475</name>
</gene>
<dbReference type="EC" id="1.14.11.-" evidence="8"/>
<organism evidence="8 9">
    <name type="scientific">Nocardia fusca</name>
    <dbReference type="NCBI Taxonomy" id="941183"/>
    <lineage>
        <taxon>Bacteria</taxon>
        <taxon>Bacillati</taxon>
        <taxon>Actinomycetota</taxon>
        <taxon>Actinomycetes</taxon>
        <taxon>Mycobacteriales</taxon>
        <taxon>Nocardiaceae</taxon>
        <taxon>Nocardia</taxon>
    </lineage>
</organism>
<evidence type="ECO:0000256" key="2">
    <source>
        <dbReference type="ARBA" id="ARBA00022723"/>
    </source>
</evidence>
<comment type="caution">
    <text evidence="8">The sequence shown here is derived from an EMBL/GenBank/DDBJ whole genome shotgun (WGS) entry which is preliminary data.</text>
</comment>
<keyword evidence="4" id="KW-0223">Dioxygenase</keyword>
<dbReference type="GO" id="GO:0016491">
    <property type="term" value="F:oxidoreductase activity"/>
    <property type="evidence" value="ECO:0007669"/>
    <property type="project" value="UniProtKB-KW"/>
</dbReference>
<proteinExistence type="predicted"/>
<evidence type="ECO:0000313" key="8">
    <source>
        <dbReference type="EMBL" id="MEV0363114.1"/>
    </source>
</evidence>
<keyword evidence="2" id="KW-0479">Metal-binding</keyword>
<evidence type="ECO:0000313" key="9">
    <source>
        <dbReference type="Proteomes" id="UP001551658"/>
    </source>
</evidence>
<dbReference type="Proteomes" id="UP001551658">
    <property type="component" value="Unassembled WGS sequence"/>
</dbReference>
<reference evidence="8 9" key="1">
    <citation type="submission" date="2024-06" db="EMBL/GenBank/DDBJ databases">
        <title>The Natural Products Discovery Center: Release of the First 8490 Sequenced Strains for Exploring Actinobacteria Biosynthetic Diversity.</title>
        <authorList>
            <person name="Kalkreuter E."/>
            <person name="Kautsar S.A."/>
            <person name="Yang D."/>
            <person name="Bader C.D."/>
            <person name="Teijaro C.N."/>
            <person name="Fluegel L."/>
            <person name="Davis C.M."/>
            <person name="Simpson J.R."/>
            <person name="Lauterbach L."/>
            <person name="Steele A.D."/>
            <person name="Gui C."/>
            <person name="Meng S."/>
            <person name="Li G."/>
            <person name="Viehrig K."/>
            <person name="Ye F."/>
            <person name="Su P."/>
            <person name="Kiefer A.F."/>
            <person name="Nichols A."/>
            <person name="Cepeda A.J."/>
            <person name="Yan W."/>
            <person name="Fan B."/>
            <person name="Jiang Y."/>
            <person name="Adhikari A."/>
            <person name="Zheng C.-J."/>
            <person name="Schuster L."/>
            <person name="Cowan T.M."/>
            <person name="Smanski M.J."/>
            <person name="Chevrette M.G."/>
            <person name="De Carvalho L.P.S."/>
            <person name="Shen B."/>
        </authorList>
    </citation>
    <scope>NUCLEOTIDE SEQUENCE [LARGE SCALE GENOMIC DNA]</scope>
    <source>
        <strain evidence="8 9">NPDC050671</strain>
    </source>
</reference>
<evidence type="ECO:0000256" key="1">
    <source>
        <dbReference type="ARBA" id="ARBA00001961"/>
    </source>
</evidence>
<dbReference type="InterPro" id="IPR045054">
    <property type="entry name" value="P4HA-like"/>
</dbReference>
<dbReference type="PANTHER" id="PTHR10869">
    <property type="entry name" value="PROLYL 4-HYDROXYLASE ALPHA SUBUNIT"/>
    <property type="match status" value="1"/>
</dbReference>
<evidence type="ECO:0000256" key="4">
    <source>
        <dbReference type="ARBA" id="ARBA00022964"/>
    </source>
</evidence>
<dbReference type="EMBL" id="JBFAIH010000004">
    <property type="protein sequence ID" value="MEV0363114.1"/>
    <property type="molecule type" value="Genomic_DNA"/>
</dbReference>
<dbReference type="Gene3D" id="2.60.120.620">
    <property type="entry name" value="q2cbj1_9rhob like domain"/>
    <property type="match status" value="1"/>
</dbReference>
<dbReference type="Pfam" id="PF13640">
    <property type="entry name" value="2OG-FeII_Oxy_3"/>
    <property type="match status" value="1"/>
</dbReference>
<dbReference type="PROSITE" id="PS51471">
    <property type="entry name" value="FE2OG_OXY"/>
    <property type="match status" value="1"/>
</dbReference>
<name>A0ABV3F5Y5_9NOCA</name>
<sequence length="279" mass="31120">MTVALDLSWRNCVKTWIDQNLEQGHSAESIIESMTTDGFDKDSATTAVYELLRGEIPSAYEYDPSPVSPDRVIHAHDRTIHALLRIEKPQLILFDNVLSADECDRIIELSEKRLVPSTTINPATGIFEQDETRASESCMFGLSEDSFIDNIDRRFSALMNRPLEFGEGLQVVRYRTGGQYLPHFDFAPPGDPGVIEHLSGGGQRAATLIVYLNDVEAGGGTSFPEAGISFSPRKGQAVYFRYSNNLGQLDAATIHAGLPVLAGEKWIINKWMRRYRVPR</sequence>
<evidence type="ECO:0000259" key="7">
    <source>
        <dbReference type="PROSITE" id="PS51471"/>
    </source>
</evidence>
<comment type="cofactor">
    <cofactor evidence="1">
        <name>L-ascorbate</name>
        <dbReference type="ChEBI" id="CHEBI:38290"/>
    </cofactor>
</comment>
<dbReference type="InterPro" id="IPR044862">
    <property type="entry name" value="Pro_4_hyd_alph_FE2OG_OXY"/>
</dbReference>
<evidence type="ECO:0000256" key="5">
    <source>
        <dbReference type="ARBA" id="ARBA00023002"/>
    </source>
</evidence>
<protein>
    <submittedName>
        <fullName evidence="8">2OG-Fe(II) oxygenase</fullName>
        <ecNumber evidence="8">1.14.11.-</ecNumber>
    </submittedName>
</protein>
<keyword evidence="6" id="KW-0408">Iron</keyword>
<dbReference type="InterPro" id="IPR006620">
    <property type="entry name" value="Pro_4_hyd_alph"/>
</dbReference>
<keyword evidence="9" id="KW-1185">Reference proteome</keyword>
<dbReference type="InterPro" id="IPR005123">
    <property type="entry name" value="Oxoglu/Fe-dep_dioxygenase_dom"/>
</dbReference>
<evidence type="ECO:0000256" key="3">
    <source>
        <dbReference type="ARBA" id="ARBA00022896"/>
    </source>
</evidence>